<sequence>MKCVATAVAFACLALLITAEIEILYPSSAYWLVSNTTAVLLWNSTDATNDPTSFSIFLTNPATNNVVTATKNHSIIVPNFMTFGVVQGYKLIFTNIGNISNIVATSEPFDIKAAGSEPSTYEPPKPNVSTTTSAATPTGSTSSTSKPSSSIMLSPRACLNALFIIAAVMLSY</sequence>
<evidence type="ECO:0000313" key="3">
    <source>
        <dbReference type="EMBL" id="CAG8510993.1"/>
    </source>
</evidence>
<name>A0A9N8ZXP6_9GLOM</name>
<proteinExistence type="predicted"/>
<feature type="region of interest" description="Disordered" evidence="1">
    <location>
        <begin position="114"/>
        <end position="151"/>
    </location>
</feature>
<feature type="compositionally biased region" description="Low complexity" evidence="1">
    <location>
        <begin position="129"/>
        <end position="150"/>
    </location>
</feature>
<evidence type="ECO:0000256" key="2">
    <source>
        <dbReference type="SAM" id="SignalP"/>
    </source>
</evidence>
<dbReference type="AlphaFoldDB" id="A0A9N8ZXP6"/>
<evidence type="ECO:0000313" key="4">
    <source>
        <dbReference type="Proteomes" id="UP000789739"/>
    </source>
</evidence>
<reference evidence="3" key="1">
    <citation type="submission" date="2021-06" db="EMBL/GenBank/DDBJ databases">
        <authorList>
            <person name="Kallberg Y."/>
            <person name="Tangrot J."/>
            <person name="Rosling A."/>
        </authorList>
    </citation>
    <scope>NUCLEOTIDE SEQUENCE</scope>
    <source>
        <strain evidence="3">BR232B</strain>
    </source>
</reference>
<evidence type="ECO:0000256" key="1">
    <source>
        <dbReference type="SAM" id="MobiDB-lite"/>
    </source>
</evidence>
<keyword evidence="4" id="KW-1185">Reference proteome</keyword>
<protein>
    <submittedName>
        <fullName evidence="3">7811_t:CDS:1</fullName>
    </submittedName>
</protein>
<organism evidence="3 4">
    <name type="scientific">Paraglomus brasilianum</name>
    <dbReference type="NCBI Taxonomy" id="144538"/>
    <lineage>
        <taxon>Eukaryota</taxon>
        <taxon>Fungi</taxon>
        <taxon>Fungi incertae sedis</taxon>
        <taxon>Mucoromycota</taxon>
        <taxon>Glomeromycotina</taxon>
        <taxon>Glomeromycetes</taxon>
        <taxon>Paraglomerales</taxon>
        <taxon>Paraglomeraceae</taxon>
        <taxon>Paraglomus</taxon>
    </lineage>
</organism>
<feature type="chain" id="PRO_5040465543" evidence="2">
    <location>
        <begin position="20"/>
        <end position="172"/>
    </location>
</feature>
<keyword evidence="2" id="KW-0732">Signal</keyword>
<dbReference type="EMBL" id="CAJVPI010000268">
    <property type="protein sequence ID" value="CAG8510993.1"/>
    <property type="molecule type" value="Genomic_DNA"/>
</dbReference>
<gene>
    <name evidence="3" type="ORF">PBRASI_LOCUS3111</name>
</gene>
<accession>A0A9N8ZXP6</accession>
<feature type="signal peptide" evidence="2">
    <location>
        <begin position="1"/>
        <end position="19"/>
    </location>
</feature>
<dbReference type="OrthoDB" id="2576580at2759"/>
<comment type="caution">
    <text evidence="3">The sequence shown here is derived from an EMBL/GenBank/DDBJ whole genome shotgun (WGS) entry which is preliminary data.</text>
</comment>
<dbReference type="Proteomes" id="UP000789739">
    <property type="component" value="Unassembled WGS sequence"/>
</dbReference>